<name>W5TMG3_9NOCA</name>
<accession>W5TMG3</accession>
<dbReference type="OrthoDB" id="9803968at2"/>
<keyword evidence="3" id="KW-0436">Ligase</keyword>
<dbReference type="HOGENOM" id="CLU_000022_59_0_11"/>
<dbReference type="PANTHER" id="PTHR24096">
    <property type="entry name" value="LONG-CHAIN-FATTY-ACID--COA LIGASE"/>
    <property type="match status" value="1"/>
</dbReference>
<feature type="domain" description="AMP-dependent synthetase/ligase" evidence="1">
    <location>
        <begin position="6"/>
        <end position="359"/>
    </location>
</feature>
<dbReference type="InterPro" id="IPR000873">
    <property type="entry name" value="AMP-dep_synth/lig_dom"/>
</dbReference>
<evidence type="ECO:0000259" key="2">
    <source>
        <dbReference type="Pfam" id="PF13193"/>
    </source>
</evidence>
<protein>
    <submittedName>
        <fullName evidence="3">Putative fatty-acid--CoA ligase</fullName>
    </submittedName>
</protein>
<dbReference type="PANTHER" id="PTHR24096:SF323">
    <property type="entry name" value="BLR3536 PROTEIN"/>
    <property type="match status" value="1"/>
</dbReference>
<dbReference type="KEGG" id="nno:NONO_c36190"/>
<dbReference type="Pfam" id="PF00501">
    <property type="entry name" value="AMP-binding"/>
    <property type="match status" value="1"/>
</dbReference>
<organism evidence="3 4">
    <name type="scientific">Nocardia nova SH22a</name>
    <dbReference type="NCBI Taxonomy" id="1415166"/>
    <lineage>
        <taxon>Bacteria</taxon>
        <taxon>Bacillati</taxon>
        <taxon>Actinomycetota</taxon>
        <taxon>Actinomycetes</taxon>
        <taxon>Mycobacteriales</taxon>
        <taxon>Nocardiaceae</taxon>
        <taxon>Nocardia</taxon>
    </lineage>
</organism>
<reference evidence="3 4" key="1">
    <citation type="journal article" date="2014" name="Appl. Environ. Microbiol.">
        <title>Insights into the Microbial Degradation of Rubber and Gutta-Percha by Analysis of the Complete Genome of Nocardia nova SH22a.</title>
        <authorList>
            <person name="Luo Q."/>
            <person name="Hiessl S."/>
            <person name="Poehlein A."/>
            <person name="Daniel R."/>
            <person name="Steinbuchel A."/>
        </authorList>
    </citation>
    <scope>NUCLEOTIDE SEQUENCE [LARGE SCALE GENOMIC DNA]</scope>
    <source>
        <strain evidence="3">SH22a</strain>
    </source>
</reference>
<evidence type="ECO:0000313" key="3">
    <source>
        <dbReference type="EMBL" id="AHH18406.1"/>
    </source>
</evidence>
<dbReference type="Gene3D" id="3.30.300.30">
    <property type="match status" value="1"/>
</dbReference>
<feature type="domain" description="AMP-binding enzyme C-terminal" evidence="2">
    <location>
        <begin position="416"/>
        <end position="494"/>
    </location>
</feature>
<gene>
    <name evidence="3" type="ORF">NONO_c36190</name>
</gene>
<dbReference type="InterPro" id="IPR020845">
    <property type="entry name" value="AMP-binding_CS"/>
</dbReference>
<evidence type="ECO:0000313" key="4">
    <source>
        <dbReference type="Proteomes" id="UP000019150"/>
    </source>
</evidence>
<dbReference type="PATRIC" id="fig|1415166.3.peg.3713"/>
<keyword evidence="4" id="KW-1185">Reference proteome</keyword>
<dbReference type="InterPro" id="IPR042099">
    <property type="entry name" value="ANL_N_sf"/>
</dbReference>
<dbReference type="Proteomes" id="UP000019150">
    <property type="component" value="Chromosome"/>
</dbReference>
<sequence>MFPDIVSSTPERPAIVMAGSGATTTFRQLDDRSNQLAQLFRARGIRRGDGVAIFMENHSRFLEVCWAAQRAGLRYTAVNRYLAPEEVAYIVSDSGARAMVTSAALAEVATAIPAPDMAAVDVRLMVDDIAPGWESYEETVAAQPATPVDDECEGDFMLYSSGTTGRPKGIARELTFAPLFSEPNPLGTLFTSLGMTENTVYLCPAPLYHSAPLGWTRGLLRQGATVVVMERFDAETFLATVERYRVTHAQLVPTMFTRLLKLPAEVRDRYDLSSLEAVVHAAAPCPVDVKRAMIDWWGPIVHEYWNSTEGAGFTYVSPAEWLERPGTVGRPVRGALHILDDAGNEVPAGEVGQIWAEGARSFQYHNDAGKTAESTNERGWRTVGDVGYLDSDGYLYLTDRKAFMIISGGVNIYPQEIEDALGLHPKVNDVAVFGVPHEEWGEQVKAVIQPTRWDDRGPELEAELIDYCRSRIAAYKCPRSIDFEPELPRSDTGKLYKRLLRDKYWPVSSGDSRAQR</sequence>
<dbReference type="eggNOG" id="COG0318">
    <property type="taxonomic scope" value="Bacteria"/>
</dbReference>
<proteinExistence type="predicted"/>
<dbReference type="EMBL" id="CP006850">
    <property type="protein sequence ID" value="AHH18406.1"/>
    <property type="molecule type" value="Genomic_DNA"/>
</dbReference>
<dbReference type="GO" id="GO:0016405">
    <property type="term" value="F:CoA-ligase activity"/>
    <property type="evidence" value="ECO:0007669"/>
    <property type="project" value="TreeGrafter"/>
</dbReference>
<dbReference type="SUPFAM" id="SSF56801">
    <property type="entry name" value="Acetyl-CoA synthetase-like"/>
    <property type="match status" value="1"/>
</dbReference>
<dbReference type="STRING" id="1415166.NONO_c36190"/>
<dbReference type="Pfam" id="PF13193">
    <property type="entry name" value="AMP-binding_C"/>
    <property type="match status" value="1"/>
</dbReference>
<dbReference type="Gene3D" id="3.40.50.12780">
    <property type="entry name" value="N-terminal domain of ligase-like"/>
    <property type="match status" value="1"/>
</dbReference>
<dbReference type="InterPro" id="IPR025110">
    <property type="entry name" value="AMP-bd_C"/>
</dbReference>
<dbReference type="InterPro" id="IPR045851">
    <property type="entry name" value="AMP-bd_C_sf"/>
</dbReference>
<dbReference type="AlphaFoldDB" id="W5TMG3"/>
<dbReference type="PROSITE" id="PS00455">
    <property type="entry name" value="AMP_BINDING"/>
    <property type="match status" value="1"/>
</dbReference>
<dbReference type="RefSeq" id="WP_025349846.1">
    <property type="nucleotide sequence ID" value="NZ_CP006850.1"/>
</dbReference>
<evidence type="ECO:0000259" key="1">
    <source>
        <dbReference type="Pfam" id="PF00501"/>
    </source>
</evidence>